<keyword evidence="2" id="KW-1185">Reference proteome</keyword>
<dbReference type="RefSeq" id="WP_168014404.1">
    <property type="nucleotide sequence ID" value="NZ_JAATEP010000026.1"/>
</dbReference>
<reference evidence="1 2" key="1">
    <citation type="submission" date="2020-03" db="EMBL/GenBank/DDBJ databases">
        <title>WGS of actinomycetes isolated from Thailand.</title>
        <authorList>
            <person name="Thawai C."/>
        </authorList>
    </citation>
    <scope>NUCLEOTIDE SEQUENCE [LARGE SCALE GENOMIC DNA]</scope>
    <source>
        <strain evidence="1 2">FMUSA5-5</strain>
    </source>
</reference>
<dbReference type="Pfam" id="PF19730">
    <property type="entry name" value="DUF6221"/>
    <property type="match status" value="1"/>
</dbReference>
<sequence length="136" mass="15941">MDELVMFLRARLDEDEQEALAASPGPWKANAEQDEVLAVDDIEVATGFALSGEQLRATVRHIVRHDPPRALREVASKRRIIDREVERAREGWRRRLEEHRMTFDEWAGHFRWETLDLLAAAYADHPEYQEQWRPPA</sequence>
<gene>
    <name evidence="1" type="ORF">HCN51_31550</name>
</gene>
<organism evidence="1 2">
    <name type="scientific">Nonomuraea composti</name>
    <dbReference type="NCBI Taxonomy" id="2720023"/>
    <lineage>
        <taxon>Bacteria</taxon>
        <taxon>Bacillati</taxon>
        <taxon>Actinomycetota</taxon>
        <taxon>Actinomycetes</taxon>
        <taxon>Streptosporangiales</taxon>
        <taxon>Streptosporangiaceae</taxon>
        <taxon>Nonomuraea</taxon>
    </lineage>
</organism>
<dbReference type="Proteomes" id="UP000696294">
    <property type="component" value="Unassembled WGS sequence"/>
</dbReference>
<dbReference type="InterPro" id="IPR046193">
    <property type="entry name" value="DUF6221"/>
</dbReference>
<accession>A0ABX1BBI5</accession>
<evidence type="ECO:0000313" key="2">
    <source>
        <dbReference type="Proteomes" id="UP000696294"/>
    </source>
</evidence>
<comment type="caution">
    <text evidence="1">The sequence shown here is derived from an EMBL/GenBank/DDBJ whole genome shotgun (WGS) entry which is preliminary data.</text>
</comment>
<protein>
    <submittedName>
        <fullName evidence="1">Uncharacterized protein</fullName>
    </submittedName>
</protein>
<dbReference type="EMBL" id="JAATEP010000026">
    <property type="protein sequence ID" value="NJP93920.1"/>
    <property type="molecule type" value="Genomic_DNA"/>
</dbReference>
<name>A0ABX1BBI5_9ACTN</name>
<proteinExistence type="predicted"/>
<evidence type="ECO:0000313" key="1">
    <source>
        <dbReference type="EMBL" id="NJP93920.1"/>
    </source>
</evidence>